<keyword evidence="2" id="KW-0687">Ribonucleoprotein</keyword>
<dbReference type="GO" id="GO:0103039">
    <property type="term" value="F:protein methylthiotransferase activity"/>
    <property type="evidence" value="ECO:0007669"/>
    <property type="project" value="UniProtKB-EC"/>
</dbReference>
<keyword evidence="1" id="KW-0004">4Fe-4S</keyword>
<dbReference type="InterPro" id="IPR058240">
    <property type="entry name" value="rSAM_sf"/>
</dbReference>
<evidence type="ECO:0000256" key="1">
    <source>
        <dbReference type="HAMAP-Rule" id="MF_01865"/>
    </source>
</evidence>
<keyword evidence="1" id="KW-0411">Iron-sulfur</keyword>
<keyword evidence="1" id="KW-0949">S-adenosyl-L-methionine</keyword>
<dbReference type="GO" id="GO:0046872">
    <property type="term" value="F:metal ion binding"/>
    <property type="evidence" value="ECO:0007669"/>
    <property type="project" value="UniProtKB-KW"/>
</dbReference>
<reference evidence="2 3" key="1">
    <citation type="journal article" date="2019" name="Int. J. Syst. Evol. Microbiol.">
        <title>Capsulimonas corticalis gen. nov., sp. nov., an aerobic capsulated bacterium, of a novel bacterial order, Capsulimonadales ord. nov., of the class Armatimonadia of the phylum Armatimonadetes.</title>
        <authorList>
            <person name="Li J."/>
            <person name="Kudo C."/>
            <person name="Tonouchi A."/>
        </authorList>
    </citation>
    <scope>NUCLEOTIDE SEQUENCE [LARGE SCALE GENOMIC DNA]</scope>
    <source>
        <strain evidence="2 3">AX-7</strain>
    </source>
</reference>
<gene>
    <name evidence="1 2" type="primary">rimO</name>
    <name evidence="2" type="ORF">CCAX7_64900</name>
</gene>
<dbReference type="EMBL" id="AP025739">
    <property type="protein sequence ID" value="BDI34439.1"/>
    <property type="molecule type" value="Genomic_DNA"/>
</dbReference>
<dbReference type="GO" id="GO:0035599">
    <property type="term" value="F:aspartic acid methylthiotransferase activity"/>
    <property type="evidence" value="ECO:0007669"/>
    <property type="project" value="TreeGrafter"/>
</dbReference>
<dbReference type="GO" id="GO:0035600">
    <property type="term" value="P:tRNA methylthiolation"/>
    <property type="evidence" value="ECO:0007669"/>
    <property type="project" value="UniProtKB-ARBA"/>
</dbReference>
<dbReference type="InterPro" id="IPR007197">
    <property type="entry name" value="rSAM"/>
</dbReference>
<evidence type="ECO:0000313" key="2">
    <source>
        <dbReference type="EMBL" id="BDI34439.1"/>
    </source>
</evidence>
<feature type="binding site" evidence="1">
    <location>
        <position position="12"/>
    </location>
    <ligand>
        <name>[4Fe-4S] cluster</name>
        <dbReference type="ChEBI" id="CHEBI:49883"/>
        <label>1</label>
    </ligand>
</feature>
<keyword evidence="1" id="KW-0479">Metal-binding</keyword>
<dbReference type="SFLD" id="SFLDS00029">
    <property type="entry name" value="Radical_SAM"/>
    <property type="match status" value="1"/>
</dbReference>
<dbReference type="SFLD" id="SFLDG01061">
    <property type="entry name" value="methylthiotransferase"/>
    <property type="match status" value="1"/>
</dbReference>
<dbReference type="InterPro" id="IPR006638">
    <property type="entry name" value="Elp3/MiaA/NifB-like_rSAM"/>
</dbReference>
<dbReference type="GO" id="GO:0051539">
    <property type="term" value="F:4 iron, 4 sulfur cluster binding"/>
    <property type="evidence" value="ECO:0007669"/>
    <property type="project" value="UniProtKB-UniRule"/>
</dbReference>
<dbReference type="Proteomes" id="UP000287394">
    <property type="component" value="Chromosome"/>
</dbReference>
<dbReference type="PROSITE" id="PS01278">
    <property type="entry name" value="MTTASE_RADICAL"/>
    <property type="match status" value="1"/>
</dbReference>
<dbReference type="GO" id="GO:0005829">
    <property type="term" value="C:cytosol"/>
    <property type="evidence" value="ECO:0007669"/>
    <property type="project" value="TreeGrafter"/>
</dbReference>
<dbReference type="SUPFAM" id="SSF102114">
    <property type="entry name" value="Radical SAM enzymes"/>
    <property type="match status" value="1"/>
</dbReference>
<comment type="similarity">
    <text evidence="1">Belongs to the methylthiotransferase family. RimO subfamily.</text>
</comment>
<keyword evidence="1" id="KW-0408">Iron</keyword>
<dbReference type="SMART" id="SM00729">
    <property type="entry name" value="Elp3"/>
    <property type="match status" value="1"/>
</dbReference>
<feature type="binding site" evidence="1">
    <location>
        <position position="158"/>
    </location>
    <ligand>
        <name>[4Fe-4S] cluster</name>
        <dbReference type="ChEBI" id="CHEBI:49883"/>
        <label>2</label>
        <note>4Fe-4S-S-AdoMet</note>
    </ligand>
</feature>
<dbReference type="SFLD" id="SFLDF00274">
    <property type="entry name" value="ribosomal_protein_S12_methylth"/>
    <property type="match status" value="1"/>
</dbReference>
<name>A0A402CR02_9BACT</name>
<sequence>MTTKVGLVQLGCAKNQVDGEEMLGALAGEGDVQFVGDKQDADVLIVNTCGFIESAKEESINAILDAVRLKKRGKLSRVIVTGCLAQRYGAELAKEIPEVDAFLGIESAPAVGNVVFGPRPGQKNLVMAVADKYPLVPPVRLRASGSPWTAYLKVSEGCDHTCTFCAIPGIRGKHRSKPIERLVQEATQLAASGAVELNLVAQDTTAYGMDLYGRLALPELLEKLSAVPGILWLRLLYCYPTMVRPALIEAINSLPQVIPYIDMPLQHGDDAMLNKMKRGGNVDQYRRLFDRMREAIPDLTLRTTFLVGFPGETEEQFENLAQFVRDVRFDRVGVFTFSSEEGTPAHEMADPIPDDVMRRRKDALMAIQQPISLERNNRWVGRELDVLIEGRRGEAAVGRSFRDAPEIDGEVMVAGTDAAPGTVVRARVTEALPYDLCAAAV</sequence>
<keyword evidence="1" id="KW-0808">Transferase</keyword>
<comment type="cofactor">
    <cofactor evidence="1">
        <name>[4Fe-4S] cluster</name>
        <dbReference type="ChEBI" id="CHEBI:49883"/>
    </cofactor>
    <text evidence="1">Binds 2 [4Fe-4S] clusters. One cluster is coordinated with 3 cysteines and an exchangeable S-adenosyl-L-methionine.</text>
</comment>
<dbReference type="NCBIfam" id="TIGR01125">
    <property type="entry name" value="30S ribosomal protein S12 methylthiotransferase RimO"/>
    <property type="match status" value="1"/>
</dbReference>
<feature type="binding site" evidence="1">
    <location>
        <position position="83"/>
    </location>
    <ligand>
        <name>[4Fe-4S] cluster</name>
        <dbReference type="ChEBI" id="CHEBI:49883"/>
        <label>1</label>
    </ligand>
</feature>
<proteinExistence type="inferred from homology"/>
<dbReference type="InterPro" id="IPR023404">
    <property type="entry name" value="rSAM_horseshoe"/>
</dbReference>
<dbReference type="Gene3D" id="2.40.50.140">
    <property type="entry name" value="Nucleic acid-binding proteins"/>
    <property type="match status" value="1"/>
</dbReference>
<dbReference type="KEGG" id="ccot:CCAX7_64900"/>
<dbReference type="InterPro" id="IPR002792">
    <property type="entry name" value="TRAM_dom"/>
</dbReference>
<dbReference type="HAMAP" id="MF_01865">
    <property type="entry name" value="MTTase_RimO"/>
    <property type="match status" value="1"/>
</dbReference>
<feature type="binding site" evidence="1">
    <location>
        <position position="162"/>
    </location>
    <ligand>
        <name>[4Fe-4S] cluster</name>
        <dbReference type="ChEBI" id="CHEBI:49883"/>
        <label>2</label>
        <note>4Fe-4S-S-AdoMet</note>
    </ligand>
</feature>
<dbReference type="FunFam" id="3.80.30.20:FF:000001">
    <property type="entry name" value="tRNA-2-methylthio-N(6)-dimethylallyladenosine synthase 2"/>
    <property type="match status" value="1"/>
</dbReference>
<dbReference type="CDD" id="cd01335">
    <property type="entry name" value="Radical_SAM"/>
    <property type="match status" value="1"/>
</dbReference>
<dbReference type="InterPro" id="IPR005840">
    <property type="entry name" value="Ribosomal_uS12_MeSTrfase_RimO"/>
</dbReference>
<dbReference type="InterPro" id="IPR038135">
    <property type="entry name" value="Methylthiotransferase_N_sf"/>
</dbReference>
<dbReference type="PROSITE" id="PS50926">
    <property type="entry name" value="TRAM"/>
    <property type="match status" value="1"/>
</dbReference>
<dbReference type="Gene3D" id="3.80.30.20">
    <property type="entry name" value="tm_1862 like domain"/>
    <property type="match status" value="1"/>
</dbReference>
<dbReference type="Pfam" id="PF00919">
    <property type="entry name" value="UPF0004"/>
    <property type="match status" value="1"/>
</dbReference>
<dbReference type="PANTHER" id="PTHR43837">
    <property type="entry name" value="RIBOSOMAL PROTEIN S12 METHYLTHIOTRANSFERASE RIMO"/>
    <property type="match status" value="1"/>
</dbReference>
<dbReference type="GO" id="GO:0005840">
    <property type="term" value="C:ribosome"/>
    <property type="evidence" value="ECO:0007669"/>
    <property type="project" value="UniProtKB-KW"/>
</dbReference>
<dbReference type="Gene3D" id="3.40.50.12160">
    <property type="entry name" value="Methylthiotransferase, N-terminal domain"/>
    <property type="match status" value="1"/>
</dbReference>
<dbReference type="Pfam" id="PF18693">
    <property type="entry name" value="TRAM_2"/>
    <property type="match status" value="1"/>
</dbReference>
<dbReference type="RefSeq" id="WP_119319805.1">
    <property type="nucleotide sequence ID" value="NZ_AP025739.1"/>
</dbReference>
<dbReference type="NCBIfam" id="TIGR00089">
    <property type="entry name" value="MiaB/RimO family radical SAM methylthiotransferase"/>
    <property type="match status" value="1"/>
</dbReference>
<comment type="catalytic activity">
    <reaction evidence="1">
        <text>L-aspartate(89)-[ribosomal protein uS12]-hydrogen + (sulfur carrier)-SH + AH2 + 2 S-adenosyl-L-methionine = 3-methylsulfanyl-L-aspartate(89)-[ribosomal protein uS12]-hydrogen + (sulfur carrier)-H + 5'-deoxyadenosine + L-methionine + A + S-adenosyl-L-homocysteine + 2 H(+)</text>
        <dbReference type="Rhea" id="RHEA:37087"/>
        <dbReference type="Rhea" id="RHEA-COMP:10460"/>
        <dbReference type="Rhea" id="RHEA-COMP:10461"/>
        <dbReference type="Rhea" id="RHEA-COMP:14737"/>
        <dbReference type="Rhea" id="RHEA-COMP:14739"/>
        <dbReference type="ChEBI" id="CHEBI:13193"/>
        <dbReference type="ChEBI" id="CHEBI:15378"/>
        <dbReference type="ChEBI" id="CHEBI:17319"/>
        <dbReference type="ChEBI" id="CHEBI:17499"/>
        <dbReference type="ChEBI" id="CHEBI:29917"/>
        <dbReference type="ChEBI" id="CHEBI:29961"/>
        <dbReference type="ChEBI" id="CHEBI:57844"/>
        <dbReference type="ChEBI" id="CHEBI:57856"/>
        <dbReference type="ChEBI" id="CHEBI:59789"/>
        <dbReference type="ChEBI" id="CHEBI:64428"/>
        <dbReference type="ChEBI" id="CHEBI:73599"/>
        <dbReference type="EC" id="2.8.4.4"/>
    </reaction>
</comment>
<dbReference type="PANTHER" id="PTHR43837:SF1">
    <property type="entry name" value="RIBOSOMAL PROTEIN US12 METHYLTHIOTRANSFERASE RIMO"/>
    <property type="match status" value="1"/>
</dbReference>
<dbReference type="InterPro" id="IPR012340">
    <property type="entry name" value="NA-bd_OB-fold"/>
</dbReference>
<feature type="binding site" evidence="1">
    <location>
        <position position="165"/>
    </location>
    <ligand>
        <name>[4Fe-4S] cluster</name>
        <dbReference type="ChEBI" id="CHEBI:49883"/>
        <label>2</label>
        <note>4Fe-4S-S-AdoMet</note>
    </ligand>
</feature>
<dbReference type="PROSITE" id="PS51449">
    <property type="entry name" value="MTTASE_N"/>
    <property type="match status" value="1"/>
</dbReference>
<dbReference type="InterPro" id="IPR005839">
    <property type="entry name" value="Methylthiotransferase"/>
</dbReference>
<organism evidence="2 3">
    <name type="scientific">Capsulimonas corticalis</name>
    <dbReference type="NCBI Taxonomy" id="2219043"/>
    <lineage>
        <taxon>Bacteria</taxon>
        <taxon>Bacillati</taxon>
        <taxon>Armatimonadota</taxon>
        <taxon>Armatimonadia</taxon>
        <taxon>Capsulimonadales</taxon>
        <taxon>Capsulimonadaceae</taxon>
        <taxon>Capsulimonas</taxon>
    </lineage>
</organism>
<dbReference type="SFLD" id="SFLDG01082">
    <property type="entry name" value="B12-binding_domain_containing"/>
    <property type="match status" value="1"/>
</dbReference>
<keyword evidence="3" id="KW-1185">Reference proteome</keyword>
<keyword evidence="1" id="KW-0963">Cytoplasm</keyword>
<comment type="subcellular location">
    <subcellularLocation>
        <location evidence="1">Cytoplasm</location>
    </subcellularLocation>
</comment>
<evidence type="ECO:0000313" key="3">
    <source>
        <dbReference type="Proteomes" id="UP000287394"/>
    </source>
</evidence>
<feature type="binding site" evidence="1">
    <location>
        <position position="49"/>
    </location>
    <ligand>
        <name>[4Fe-4S] cluster</name>
        <dbReference type="ChEBI" id="CHEBI:49883"/>
        <label>1</label>
    </ligand>
</feature>
<dbReference type="AlphaFoldDB" id="A0A402CR02"/>
<protein>
    <recommendedName>
        <fullName evidence="1">Ribosomal protein uS12 methylthiotransferase RimO</fullName>
        <shortName evidence="1">uS12 MTTase</shortName>
        <shortName evidence="1">uS12 methylthiotransferase</shortName>
        <ecNumber evidence="1">2.8.4.4</ecNumber>
    </recommendedName>
    <alternativeName>
        <fullName evidence="1">Ribosomal protein uS12 (aspartate-C(3))-methylthiotransferase</fullName>
    </alternativeName>
    <alternativeName>
        <fullName evidence="1">Ribosome maturation factor RimO</fullName>
    </alternativeName>
</protein>
<keyword evidence="2" id="KW-0689">Ribosomal protein</keyword>
<dbReference type="InterPro" id="IPR020612">
    <property type="entry name" value="Methylthiotransferase_CS"/>
</dbReference>
<accession>A0A402CR02</accession>
<dbReference type="PROSITE" id="PS51918">
    <property type="entry name" value="RADICAL_SAM"/>
    <property type="match status" value="1"/>
</dbReference>
<dbReference type="Pfam" id="PF04055">
    <property type="entry name" value="Radical_SAM"/>
    <property type="match status" value="1"/>
</dbReference>
<dbReference type="EC" id="2.8.4.4" evidence="1"/>
<comment type="function">
    <text evidence="1">Catalyzes the methylthiolation of an aspartic acid residue of ribosomal protein uS12.</text>
</comment>
<dbReference type="OrthoDB" id="9805215at2"/>
<dbReference type="InterPro" id="IPR013848">
    <property type="entry name" value="Methylthiotransferase_N"/>
</dbReference>